<dbReference type="EMBL" id="LSSK01000055">
    <property type="protein sequence ID" value="OMH85713.1"/>
    <property type="molecule type" value="Genomic_DNA"/>
</dbReference>
<organism evidence="1 2">
    <name type="scientific">Zancudomyces culisetae</name>
    <name type="common">Gut fungus</name>
    <name type="synonym">Smittium culisetae</name>
    <dbReference type="NCBI Taxonomy" id="1213189"/>
    <lineage>
        <taxon>Eukaryota</taxon>
        <taxon>Fungi</taxon>
        <taxon>Fungi incertae sedis</taxon>
        <taxon>Zoopagomycota</taxon>
        <taxon>Kickxellomycotina</taxon>
        <taxon>Harpellomycetes</taxon>
        <taxon>Harpellales</taxon>
        <taxon>Legeriomycetaceae</taxon>
        <taxon>Zancudomyces</taxon>
    </lineage>
</organism>
<proteinExistence type="predicted"/>
<protein>
    <submittedName>
        <fullName evidence="1">Uncharacterized protein</fullName>
    </submittedName>
</protein>
<comment type="caution">
    <text evidence="1">The sequence shown here is derived from an EMBL/GenBank/DDBJ whole genome shotgun (WGS) entry which is preliminary data.</text>
</comment>
<gene>
    <name evidence="1" type="ORF">AX774_g743</name>
</gene>
<dbReference type="Proteomes" id="UP000188320">
    <property type="component" value="Unassembled WGS sequence"/>
</dbReference>
<sequence>MAEVMSHAWMNIGYKEIAADYVPIRKPLVHFTQIDMNIVRIMAQYPGFGFGNSEQEIYKGIKDTITSDWYQQYLTSKYSKELIELDYLQMLEKNNYFYYDQELGYEEYRGKYSEYDYSSDEKEQVIIKELKSKRSTPKLWADHHSDKLQLRGVVSSDKLRPQYKLNDEYISLMYPPGYNKTKINAIDRCVFGADSVGSFV</sequence>
<dbReference type="AlphaFoldDB" id="A0A1R1PXN8"/>
<evidence type="ECO:0000313" key="1">
    <source>
        <dbReference type="EMBL" id="OMH85713.1"/>
    </source>
</evidence>
<evidence type="ECO:0000313" key="2">
    <source>
        <dbReference type="Proteomes" id="UP000188320"/>
    </source>
</evidence>
<keyword evidence="2" id="KW-1185">Reference proteome</keyword>
<name>A0A1R1PXN8_ZANCU</name>
<reference evidence="2" key="1">
    <citation type="submission" date="2017-01" db="EMBL/GenBank/DDBJ databases">
        <authorList>
            <person name="Wang Y."/>
            <person name="White M."/>
            <person name="Kvist S."/>
            <person name="Moncalvo J.-M."/>
        </authorList>
    </citation>
    <scope>NUCLEOTIDE SEQUENCE [LARGE SCALE GENOMIC DNA]</scope>
    <source>
        <strain evidence="2">COL-18-3</strain>
    </source>
</reference>
<accession>A0A1R1PXN8</accession>